<dbReference type="InterPro" id="IPR005135">
    <property type="entry name" value="Endo/exonuclease/phosphatase"/>
</dbReference>
<dbReference type="SUPFAM" id="SSF56219">
    <property type="entry name" value="DNase I-like"/>
    <property type="match status" value="1"/>
</dbReference>
<feature type="domain" description="Endonuclease/exonuclease/phosphatase" evidence="1">
    <location>
        <begin position="16"/>
        <end position="226"/>
    </location>
</feature>
<evidence type="ECO:0000259" key="1">
    <source>
        <dbReference type="Pfam" id="PF03372"/>
    </source>
</evidence>
<name>A0ABU1V8R9_9BURK</name>
<organism evidence="2 3">
    <name type="scientific">Hydrogenophaga laconesensis</name>
    <dbReference type="NCBI Taxonomy" id="1805971"/>
    <lineage>
        <taxon>Bacteria</taxon>
        <taxon>Pseudomonadati</taxon>
        <taxon>Pseudomonadota</taxon>
        <taxon>Betaproteobacteria</taxon>
        <taxon>Burkholderiales</taxon>
        <taxon>Comamonadaceae</taxon>
        <taxon>Hydrogenophaga</taxon>
    </lineage>
</organism>
<dbReference type="InterPro" id="IPR036691">
    <property type="entry name" value="Endo/exonu/phosph_ase_sf"/>
</dbReference>
<dbReference type="GO" id="GO:0004519">
    <property type="term" value="F:endonuclease activity"/>
    <property type="evidence" value="ECO:0007669"/>
    <property type="project" value="UniProtKB-KW"/>
</dbReference>
<protein>
    <submittedName>
        <fullName evidence="2">Endonuclease/exonuclease/phosphatase family metal-dependent hydrolase</fullName>
    </submittedName>
</protein>
<dbReference type="Gene3D" id="3.60.10.10">
    <property type="entry name" value="Endonuclease/exonuclease/phosphatase"/>
    <property type="match status" value="1"/>
</dbReference>
<evidence type="ECO:0000313" key="2">
    <source>
        <dbReference type="EMBL" id="MDR7093858.1"/>
    </source>
</evidence>
<dbReference type="RefSeq" id="WP_310307939.1">
    <property type="nucleotide sequence ID" value="NZ_JAVDWE010000003.1"/>
</dbReference>
<dbReference type="Pfam" id="PF03372">
    <property type="entry name" value="Exo_endo_phos"/>
    <property type="match status" value="1"/>
</dbReference>
<dbReference type="PANTHER" id="PTHR14859:SF1">
    <property type="entry name" value="PGAP2-INTERACTING PROTEIN"/>
    <property type="match status" value="1"/>
</dbReference>
<dbReference type="InterPro" id="IPR051916">
    <property type="entry name" value="GPI-anchor_lipid_remodeler"/>
</dbReference>
<accession>A0ABU1V8R9</accession>
<evidence type="ECO:0000313" key="3">
    <source>
        <dbReference type="Proteomes" id="UP001265550"/>
    </source>
</evidence>
<dbReference type="Proteomes" id="UP001265550">
    <property type="component" value="Unassembled WGS sequence"/>
</dbReference>
<reference evidence="2 3" key="1">
    <citation type="submission" date="2023-07" db="EMBL/GenBank/DDBJ databases">
        <title>Sorghum-associated microbial communities from plants grown in Nebraska, USA.</title>
        <authorList>
            <person name="Schachtman D."/>
        </authorList>
    </citation>
    <scope>NUCLEOTIDE SEQUENCE [LARGE SCALE GENOMIC DNA]</scope>
    <source>
        <strain evidence="2 3">BE240</strain>
    </source>
</reference>
<proteinExistence type="predicted"/>
<dbReference type="PANTHER" id="PTHR14859">
    <property type="entry name" value="CALCOFLUOR WHITE HYPERSENSITIVE PROTEIN PRECURSOR"/>
    <property type="match status" value="1"/>
</dbReference>
<gene>
    <name evidence="2" type="ORF">J2X09_001590</name>
</gene>
<keyword evidence="2" id="KW-0378">Hydrolase</keyword>
<keyword evidence="2" id="KW-0255">Endonuclease</keyword>
<keyword evidence="3" id="KW-1185">Reference proteome</keyword>
<keyword evidence="2" id="KW-0540">Nuclease</keyword>
<dbReference type="GO" id="GO:0016787">
    <property type="term" value="F:hydrolase activity"/>
    <property type="evidence" value="ECO:0007669"/>
    <property type="project" value="UniProtKB-KW"/>
</dbReference>
<comment type="caution">
    <text evidence="2">The sequence shown here is derived from an EMBL/GenBank/DDBJ whole genome shotgun (WGS) entry which is preliminary data.</text>
</comment>
<sequence>MQVLTVNIHKGYDVFNTRSVLHGLREAVRAMGSDVVFLQEVKGGNGVSDAQYEFLADEIWPQHAYGRNAVAEGHDHGNAIMSRYPVLHNENHDLSLPGCEPRGVLHCVLDVPDGARDLHVMCAHLGLRESHRRHQLGLIRDIVSRHVPADAPLVLAGDFNDWRLNADELLAPSGLREVFREAHGQHARSFPSGFPLLRLDRIYVRGVARALPVPMPRRPWARLSDHAPLAADIQLEHAA</sequence>
<dbReference type="EMBL" id="JAVDWE010000003">
    <property type="protein sequence ID" value="MDR7093858.1"/>
    <property type="molecule type" value="Genomic_DNA"/>
</dbReference>